<dbReference type="EMBL" id="MFJN01000038">
    <property type="protein sequence ID" value="OGG20650.1"/>
    <property type="molecule type" value="Genomic_DNA"/>
</dbReference>
<reference evidence="1 2" key="1">
    <citation type="journal article" date="2016" name="Nat. Commun.">
        <title>Thousands of microbial genomes shed light on interconnected biogeochemical processes in an aquifer system.</title>
        <authorList>
            <person name="Anantharaman K."/>
            <person name="Brown C.T."/>
            <person name="Hug L.A."/>
            <person name="Sharon I."/>
            <person name="Castelle C.J."/>
            <person name="Probst A.J."/>
            <person name="Thomas B.C."/>
            <person name="Singh A."/>
            <person name="Wilkins M.J."/>
            <person name="Karaoz U."/>
            <person name="Brodie E.L."/>
            <person name="Williams K.H."/>
            <person name="Hubbard S.S."/>
            <person name="Banfield J.F."/>
        </authorList>
    </citation>
    <scope>NUCLEOTIDE SEQUENCE [LARGE SCALE GENOMIC DNA]</scope>
</reference>
<evidence type="ECO:0000313" key="2">
    <source>
        <dbReference type="Proteomes" id="UP000177092"/>
    </source>
</evidence>
<dbReference type="Pfam" id="PF05635">
    <property type="entry name" value="23S_rRNA_IVP"/>
    <property type="match status" value="1"/>
</dbReference>
<sequence>MADSVVDELVKKTFRELSESPKPQQHSRVWKSSNGYIFLVPWANANLLRTLVVRFTDSLPKSHYRFKNQIDDAARSVIANIEEGFARPTTSEYLTFLGFSQGSLKEVKGDVQRARQDGLLRSVLGSSAAGLGIDLKDWHEKLKASVISKPSGGTGIKGDYRKLEEFRREDNNNHSLQIPIKSFKFLYPSFKFLYPPVDSLKVQDLTYEIFIELVNKTDWHLRKLVESLENKLARDKKYYQIEQTRIRSKIRGD</sequence>
<dbReference type="InterPro" id="IPR012657">
    <property type="entry name" value="23S_rRNA-intervening_sequence"/>
</dbReference>
<dbReference type="SUPFAM" id="SSF158446">
    <property type="entry name" value="IVS-encoded protein-like"/>
    <property type="match status" value="1"/>
</dbReference>
<organism evidence="1 2">
    <name type="scientific">Candidatus Gottesmanbacteria bacterium RIFCSPHIGHO2_02_FULL_40_13</name>
    <dbReference type="NCBI Taxonomy" id="1798384"/>
    <lineage>
        <taxon>Bacteria</taxon>
        <taxon>Candidatus Gottesmaniibacteriota</taxon>
    </lineage>
</organism>
<gene>
    <name evidence="1" type="ORF">A3D03_01775</name>
</gene>
<dbReference type="Proteomes" id="UP000177092">
    <property type="component" value="Unassembled WGS sequence"/>
</dbReference>
<dbReference type="Gene3D" id="1.20.1440.60">
    <property type="entry name" value="23S rRNA-intervening sequence"/>
    <property type="match status" value="1"/>
</dbReference>
<evidence type="ECO:0000313" key="1">
    <source>
        <dbReference type="EMBL" id="OGG20650.1"/>
    </source>
</evidence>
<evidence type="ECO:0008006" key="3">
    <source>
        <dbReference type="Google" id="ProtNLM"/>
    </source>
</evidence>
<dbReference type="InterPro" id="IPR036583">
    <property type="entry name" value="23S_rRNA_IVS_sf"/>
</dbReference>
<proteinExistence type="predicted"/>
<accession>A0A1F6A7D1</accession>
<dbReference type="AlphaFoldDB" id="A0A1F6A7D1"/>
<name>A0A1F6A7D1_9BACT</name>
<dbReference type="NCBIfam" id="TIGR02436">
    <property type="entry name" value="four helix bundle protein"/>
    <property type="match status" value="1"/>
</dbReference>
<comment type="caution">
    <text evidence="1">The sequence shown here is derived from an EMBL/GenBank/DDBJ whole genome shotgun (WGS) entry which is preliminary data.</text>
</comment>
<protein>
    <recommendedName>
        <fullName evidence="3">S23 ribosomal protein</fullName>
    </recommendedName>
</protein>